<reference evidence="3 4" key="1">
    <citation type="submission" date="2019-02" db="EMBL/GenBank/DDBJ databases">
        <title>Paenibacillus sp. nov., isolated from surface-sterilized tissue of Thalictrum simplex L.</title>
        <authorList>
            <person name="Tuo L."/>
        </authorList>
    </citation>
    <scope>NUCLEOTIDE SEQUENCE [LARGE SCALE GENOMIC DNA]</scope>
    <source>
        <strain evidence="3 4">N2SHLJ1</strain>
    </source>
</reference>
<feature type="coiled-coil region" evidence="1">
    <location>
        <begin position="131"/>
        <end position="161"/>
    </location>
</feature>
<proteinExistence type="predicted"/>
<organism evidence="3 4">
    <name type="scientific">Paenibacillus thalictri</name>
    <dbReference type="NCBI Taxonomy" id="2527873"/>
    <lineage>
        <taxon>Bacteria</taxon>
        <taxon>Bacillati</taxon>
        <taxon>Bacillota</taxon>
        <taxon>Bacilli</taxon>
        <taxon>Bacillales</taxon>
        <taxon>Paenibacillaceae</taxon>
        <taxon>Paenibacillus</taxon>
    </lineage>
</organism>
<protein>
    <submittedName>
        <fullName evidence="3">Uncharacterized protein</fullName>
    </submittedName>
</protein>
<keyword evidence="1" id="KW-0175">Coiled coil</keyword>
<evidence type="ECO:0000313" key="3">
    <source>
        <dbReference type="EMBL" id="TBL78128.1"/>
    </source>
</evidence>
<feature type="signal peptide" evidence="2">
    <location>
        <begin position="1"/>
        <end position="26"/>
    </location>
</feature>
<evidence type="ECO:0000313" key="4">
    <source>
        <dbReference type="Proteomes" id="UP000293142"/>
    </source>
</evidence>
<gene>
    <name evidence="3" type="ORF">EYB31_14685</name>
</gene>
<name>A0A4V2J468_9BACL</name>
<evidence type="ECO:0000256" key="2">
    <source>
        <dbReference type="SAM" id="SignalP"/>
    </source>
</evidence>
<accession>A0A4V2J468</accession>
<feature type="chain" id="PRO_5020526345" evidence="2">
    <location>
        <begin position="27"/>
        <end position="362"/>
    </location>
</feature>
<sequence>MRNRYRAAWMILMCCVLGLLPLGAAAETGLNEANSVLQKGLTLYEIDQELARIDAEQQRLQGQQNEIKQNMIDQQSQTEQMRAHAAQVLRAYYIGDRDAIWMLLFSVDSLSDALTTLEYLSMIINNDHRSLQQFADKIKELNRLRVQLEQSQADLDQTKTRYITQKDQIVVLQKQLDEELAKQQEPKQLQQQIKDLTQDWQDKGVPLFRTYFQALAEAMKQLPELATAGNGKNSNLILNGFNQTFQITDQELNLFLRQKNKLFENMSFRFTGQKVVAEGKQDDTAISIKGHYVIDSQKNKNAILFVVDELLFNGFQLPQTTISSLEKDFDLGIYPQKLASFLQVTGMSMEEGKLSIQLKFAL</sequence>
<keyword evidence="2" id="KW-0732">Signal</keyword>
<dbReference type="Gene3D" id="6.10.250.3150">
    <property type="match status" value="1"/>
</dbReference>
<evidence type="ECO:0000256" key="1">
    <source>
        <dbReference type="SAM" id="Coils"/>
    </source>
</evidence>
<comment type="caution">
    <text evidence="3">The sequence shown here is derived from an EMBL/GenBank/DDBJ whole genome shotgun (WGS) entry which is preliminary data.</text>
</comment>
<dbReference type="Proteomes" id="UP000293142">
    <property type="component" value="Unassembled WGS sequence"/>
</dbReference>
<keyword evidence="4" id="KW-1185">Reference proteome</keyword>
<dbReference type="EMBL" id="SIRE01000010">
    <property type="protein sequence ID" value="TBL78128.1"/>
    <property type="molecule type" value="Genomic_DNA"/>
</dbReference>
<dbReference type="AlphaFoldDB" id="A0A4V2J468"/>